<feature type="binding site" description="axial binding residue" evidence="9">
    <location>
        <position position="112"/>
    </location>
    <ligand>
        <name>heme c</name>
        <dbReference type="ChEBI" id="CHEBI:61717"/>
        <label>2</label>
    </ligand>
    <ligandPart>
        <name>Fe</name>
        <dbReference type="ChEBI" id="CHEBI:18248"/>
    </ligandPart>
</feature>
<feature type="binding site" description="axial binding residue" evidence="9">
    <location>
        <position position="54"/>
    </location>
    <ligand>
        <name>heme c</name>
        <dbReference type="ChEBI" id="CHEBI:61717"/>
        <label>1</label>
    </ligand>
    <ligandPart>
        <name>Fe</name>
        <dbReference type="ChEBI" id="CHEBI:18248"/>
    </ligandPart>
</feature>
<evidence type="ECO:0000256" key="1">
    <source>
        <dbReference type="ARBA" id="ARBA00004418"/>
    </source>
</evidence>
<keyword evidence="2" id="KW-0813">Transport</keyword>
<name>A0A1V2GVZ9_9PROT</name>
<dbReference type="OrthoDB" id="9808603at2"/>
<evidence type="ECO:0000259" key="10">
    <source>
        <dbReference type="PROSITE" id="PS51007"/>
    </source>
</evidence>
<dbReference type="GO" id="GO:0042597">
    <property type="term" value="C:periplasmic space"/>
    <property type="evidence" value="ECO:0007669"/>
    <property type="project" value="UniProtKB-SubCell"/>
</dbReference>
<dbReference type="Pfam" id="PF00034">
    <property type="entry name" value="Cytochrom_C"/>
    <property type="match status" value="1"/>
</dbReference>
<dbReference type="InterPro" id="IPR009056">
    <property type="entry name" value="Cyt_c-like_dom"/>
</dbReference>
<dbReference type="GO" id="GO:0020037">
    <property type="term" value="F:heme binding"/>
    <property type="evidence" value="ECO:0007669"/>
    <property type="project" value="InterPro"/>
</dbReference>
<dbReference type="GO" id="GO:0005506">
    <property type="term" value="F:iron ion binding"/>
    <property type="evidence" value="ECO:0007669"/>
    <property type="project" value="InterPro"/>
</dbReference>
<dbReference type="PIRSF" id="PIRSF000005">
    <property type="entry name" value="Cytochrome_c4"/>
    <property type="match status" value="1"/>
</dbReference>
<evidence type="ECO:0000256" key="2">
    <source>
        <dbReference type="ARBA" id="ARBA00022448"/>
    </source>
</evidence>
<evidence type="ECO:0000256" key="7">
    <source>
        <dbReference type="ARBA" id="ARBA00023004"/>
    </source>
</evidence>
<evidence type="ECO:0000313" key="11">
    <source>
        <dbReference type="EMBL" id="ONG46623.1"/>
    </source>
</evidence>
<comment type="PTM">
    <text evidence="8">Binds 2 heme c groups covalently per subunit.</text>
</comment>
<keyword evidence="6" id="KW-0249">Electron transport</keyword>
<keyword evidence="7 9" id="KW-0408">Iron</keyword>
<gene>
    <name evidence="11" type="ORF">BKE38_25060</name>
</gene>
<evidence type="ECO:0000256" key="9">
    <source>
        <dbReference type="PIRSR" id="PIRSR000005-2"/>
    </source>
</evidence>
<dbReference type="RefSeq" id="WP_076960007.1">
    <property type="nucleotide sequence ID" value="NZ_MLCO01000314.1"/>
</dbReference>
<protein>
    <recommendedName>
        <fullName evidence="10">Cytochrome c domain-containing protein</fullName>
    </recommendedName>
</protein>
<dbReference type="Proteomes" id="UP000188879">
    <property type="component" value="Unassembled WGS sequence"/>
</dbReference>
<dbReference type="Gene3D" id="1.10.760.10">
    <property type="entry name" value="Cytochrome c-like domain"/>
    <property type="match status" value="2"/>
</dbReference>
<evidence type="ECO:0000313" key="12">
    <source>
        <dbReference type="Proteomes" id="UP000188879"/>
    </source>
</evidence>
<evidence type="ECO:0000256" key="6">
    <source>
        <dbReference type="ARBA" id="ARBA00022982"/>
    </source>
</evidence>
<dbReference type="PANTHER" id="PTHR33751">
    <property type="entry name" value="CBB3-TYPE CYTOCHROME C OXIDASE SUBUNIT FIXP"/>
    <property type="match status" value="1"/>
</dbReference>
<reference evidence="11 12" key="1">
    <citation type="submission" date="2016-10" db="EMBL/GenBank/DDBJ databases">
        <title>Draft Genome sequence of Roseomonas sp. strain M3.</title>
        <authorList>
            <person name="Subhash Y."/>
            <person name="Lee S."/>
        </authorList>
    </citation>
    <scope>NUCLEOTIDE SEQUENCE [LARGE SCALE GENOMIC DNA]</scope>
    <source>
        <strain evidence="11 12">M3</strain>
    </source>
</reference>
<evidence type="ECO:0000256" key="4">
    <source>
        <dbReference type="ARBA" id="ARBA00022723"/>
    </source>
</evidence>
<accession>A0A1V2GVZ9</accession>
<keyword evidence="4 9" id="KW-0479">Metal-binding</keyword>
<proteinExistence type="predicted"/>
<dbReference type="InterPro" id="IPR036909">
    <property type="entry name" value="Cyt_c-like_dom_sf"/>
</dbReference>
<feature type="binding site" description="axial binding residue" evidence="9">
    <location>
        <position position="154"/>
    </location>
    <ligand>
        <name>heme c</name>
        <dbReference type="ChEBI" id="CHEBI:61717"/>
        <label>2</label>
    </ligand>
    <ligandPart>
        <name>Fe</name>
        <dbReference type="ChEBI" id="CHEBI:18248"/>
    </ligandPart>
</feature>
<keyword evidence="12" id="KW-1185">Reference proteome</keyword>
<evidence type="ECO:0000256" key="5">
    <source>
        <dbReference type="ARBA" id="ARBA00022764"/>
    </source>
</evidence>
<comment type="subcellular location">
    <subcellularLocation>
        <location evidence="1">Periplasm</location>
    </subcellularLocation>
</comment>
<feature type="binding site" description="covalent" evidence="8">
    <location>
        <position position="108"/>
    </location>
    <ligand>
        <name>heme c</name>
        <dbReference type="ChEBI" id="CHEBI:61717"/>
        <label>2</label>
    </ligand>
</feature>
<dbReference type="SUPFAM" id="SSF46626">
    <property type="entry name" value="Cytochrome c"/>
    <property type="match status" value="2"/>
</dbReference>
<comment type="caution">
    <text evidence="11">The sequence shown here is derived from an EMBL/GenBank/DDBJ whole genome shotgun (WGS) entry which is preliminary data.</text>
</comment>
<dbReference type="PROSITE" id="PS51007">
    <property type="entry name" value="CYTC"/>
    <property type="match status" value="1"/>
</dbReference>
<feature type="domain" description="Cytochrome c" evidence="10">
    <location>
        <begin position="87"/>
        <end position="177"/>
    </location>
</feature>
<feature type="binding site" description="covalent" evidence="8">
    <location>
        <position position="111"/>
    </location>
    <ligand>
        <name>heme c</name>
        <dbReference type="ChEBI" id="CHEBI:61717"/>
        <label>2</label>
    </ligand>
</feature>
<dbReference type="EMBL" id="MLCO01000314">
    <property type="protein sequence ID" value="ONG46623.1"/>
    <property type="molecule type" value="Genomic_DNA"/>
</dbReference>
<dbReference type="GO" id="GO:0009055">
    <property type="term" value="F:electron transfer activity"/>
    <property type="evidence" value="ECO:0007669"/>
    <property type="project" value="InterPro"/>
</dbReference>
<sequence>MPPGSGRRVPACAALLPHTAWRPPPYPRLAGQSAEHVAKQLEDDAAGIRLNEQMTPIARALDAGQRASVARYVAGLKPPETALSAAALQARGRMLDEVGDNALGVPGCGNCHGLRGRGEGVMLPPLAAQPQAYLVSQLNAFRGQRRRNDTVEVMEGIAARLSPEDIAAVARHFSALQPARP</sequence>
<keyword evidence="3 8" id="KW-0349">Heme</keyword>
<dbReference type="PANTHER" id="PTHR33751:SF9">
    <property type="entry name" value="CYTOCHROME C4"/>
    <property type="match status" value="1"/>
</dbReference>
<organism evidence="11 12">
    <name type="scientific">Teichococcus deserti</name>
    <dbReference type="NCBI Taxonomy" id="1817963"/>
    <lineage>
        <taxon>Bacteria</taxon>
        <taxon>Pseudomonadati</taxon>
        <taxon>Pseudomonadota</taxon>
        <taxon>Alphaproteobacteria</taxon>
        <taxon>Acetobacterales</taxon>
        <taxon>Roseomonadaceae</taxon>
        <taxon>Roseomonas</taxon>
    </lineage>
</organism>
<evidence type="ECO:0000256" key="3">
    <source>
        <dbReference type="ARBA" id="ARBA00022617"/>
    </source>
</evidence>
<evidence type="ECO:0000256" key="8">
    <source>
        <dbReference type="PIRSR" id="PIRSR000005-1"/>
    </source>
</evidence>
<dbReference type="InterPro" id="IPR050597">
    <property type="entry name" value="Cytochrome_c_Oxidase_Subunit"/>
</dbReference>
<dbReference type="InterPro" id="IPR024167">
    <property type="entry name" value="Cytochrome_c4-like"/>
</dbReference>
<dbReference type="AlphaFoldDB" id="A0A1V2GVZ9"/>
<keyword evidence="5" id="KW-0574">Periplasm</keyword>